<dbReference type="SUPFAM" id="SSF51215">
    <property type="entry name" value="Regulatory protein AraC"/>
    <property type="match status" value="1"/>
</dbReference>
<keyword evidence="3" id="KW-0238">DNA-binding</keyword>
<dbReference type="EMBL" id="JAUSSU010000006">
    <property type="protein sequence ID" value="MDQ0113970.1"/>
    <property type="molecule type" value="Genomic_DNA"/>
</dbReference>
<dbReference type="InterPro" id="IPR018060">
    <property type="entry name" value="HTH_AraC"/>
</dbReference>
<dbReference type="Proteomes" id="UP001229346">
    <property type="component" value="Unassembled WGS sequence"/>
</dbReference>
<dbReference type="InterPro" id="IPR003313">
    <property type="entry name" value="AraC-bd"/>
</dbReference>
<keyword evidence="4" id="KW-0804">Transcription</keyword>
<keyword evidence="7" id="KW-1185">Reference proteome</keyword>
<dbReference type="InterPro" id="IPR037923">
    <property type="entry name" value="HTH-like"/>
</dbReference>
<sequence>MKKLNELKPFLGDSMRYLYDGSWNEKLRVCSVYAFHLFEDGPGEMEVNGKLYPIERKTLIFLRPGEPHAFHVKAGQPLSSYNLYCDMWLTDTASPVSLNRHFIHAPEPFKFETASAEESCPELDALPSRFSLQPFPWLYDSFVTLAKLFEETRHYRAELANSLLYAWMLSWYNAVHTRQPSDYRIVKLLAHLDAHPEERSSVDAWSAMCGLKRSYFHALFQRETGYSPSAYRHRLLMKRAAHLLIETSLSVTDIADKLGYASIHPFTRQFSSFHGASPRAYRFQSRGADR</sequence>
<evidence type="ECO:0000256" key="3">
    <source>
        <dbReference type="ARBA" id="ARBA00023125"/>
    </source>
</evidence>
<dbReference type="InterPro" id="IPR050204">
    <property type="entry name" value="AraC_XylS_family_regulators"/>
</dbReference>
<protein>
    <submittedName>
        <fullName evidence="6">AraC-like DNA-binding protein</fullName>
    </submittedName>
</protein>
<dbReference type="Pfam" id="PF12833">
    <property type="entry name" value="HTH_18"/>
    <property type="match status" value="1"/>
</dbReference>
<dbReference type="InterPro" id="IPR009057">
    <property type="entry name" value="Homeodomain-like_sf"/>
</dbReference>
<dbReference type="SMART" id="SM00342">
    <property type="entry name" value="HTH_ARAC"/>
    <property type="match status" value="1"/>
</dbReference>
<evidence type="ECO:0000256" key="2">
    <source>
        <dbReference type="ARBA" id="ARBA00023015"/>
    </source>
</evidence>
<comment type="caution">
    <text evidence="6">The sequence shown here is derived from an EMBL/GenBank/DDBJ whole genome shotgun (WGS) entry which is preliminary data.</text>
</comment>
<name>A0ABT9U2W5_PAEHA</name>
<evidence type="ECO:0000313" key="7">
    <source>
        <dbReference type="Proteomes" id="UP001229346"/>
    </source>
</evidence>
<dbReference type="Gene3D" id="1.10.10.60">
    <property type="entry name" value="Homeodomain-like"/>
    <property type="match status" value="2"/>
</dbReference>
<evidence type="ECO:0000256" key="4">
    <source>
        <dbReference type="ARBA" id="ARBA00023163"/>
    </source>
</evidence>
<dbReference type="PROSITE" id="PS01124">
    <property type="entry name" value="HTH_ARAC_FAMILY_2"/>
    <property type="match status" value="1"/>
</dbReference>
<organism evidence="6 7">
    <name type="scientific">Paenibacillus harenae</name>
    <dbReference type="NCBI Taxonomy" id="306543"/>
    <lineage>
        <taxon>Bacteria</taxon>
        <taxon>Bacillati</taxon>
        <taxon>Bacillota</taxon>
        <taxon>Bacilli</taxon>
        <taxon>Bacillales</taxon>
        <taxon>Paenibacillaceae</taxon>
        <taxon>Paenibacillus</taxon>
    </lineage>
</organism>
<accession>A0ABT9U2W5</accession>
<gene>
    <name evidence="6" type="ORF">J2T15_003413</name>
</gene>
<dbReference type="PANTHER" id="PTHR46796">
    <property type="entry name" value="HTH-TYPE TRANSCRIPTIONAL ACTIVATOR RHAS-RELATED"/>
    <property type="match status" value="1"/>
</dbReference>
<dbReference type="SUPFAM" id="SSF46689">
    <property type="entry name" value="Homeodomain-like"/>
    <property type="match status" value="2"/>
</dbReference>
<keyword evidence="2" id="KW-0805">Transcription regulation</keyword>
<evidence type="ECO:0000313" key="6">
    <source>
        <dbReference type="EMBL" id="MDQ0113970.1"/>
    </source>
</evidence>
<dbReference type="RefSeq" id="WP_307205253.1">
    <property type="nucleotide sequence ID" value="NZ_JAUSSU010000006.1"/>
</dbReference>
<dbReference type="PANTHER" id="PTHR46796:SF13">
    <property type="entry name" value="HTH-TYPE TRANSCRIPTIONAL ACTIVATOR RHAS"/>
    <property type="match status" value="1"/>
</dbReference>
<keyword evidence="1" id="KW-0963">Cytoplasm</keyword>
<feature type="domain" description="HTH araC/xylS-type" evidence="5">
    <location>
        <begin position="186"/>
        <end position="284"/>
    </location>
</feature>
<reference evidence="6 7" key="1">
    <citation type="submission" date="2023-07" db="EMBL/GenBank/DDBJ databases">
        <title>Sorghum-associated microbial communities from plants grown in Nebraska, USA.</title>
        <authorList>
            <person name="Schachtman D."/>
        </authorList>
    </citation>
    <scope>NUCLEOTIDE SEQUENCE [LARGE SCALE GENOMIC DNA]</scope>
    <source>
        <strain evidence="6 7">CC482</strain>
    </source>
</reference>
<evidence type="ECO:0000259" key="5">
    <source>
        <dbReference type="PROSITE" id="PS01124"/>
    </source>
</evidence>
<evidence type="ECO:0000256" key="1">
    <source>
        <dbReference type="ARBA" id="ARBA00022490"/>
    </source>
</evidence>
<proteinExistence type="predicted"/>
<dbReference type="Pfam" id="PF02311">
    <property type="entry name" value="AraC_binding"/>
    <property type="match status" value="1"/>
</dbReference>